<organism evidence="9 10">
    <name type="scientific">Paucimonas lemoignei</name>
    <name type="common">Pseudomonas lemoignei</name>
    <dbReference type="NCBI Taxonomy" id="29443"/>
    <lineage>
        <taxon>Bacteria</taxon>
        <taxon>Pseudomonadati</taxon>
        <taxon>Pseudomonadota</taxon>
        <taxon>Betaproteobacteria</taxon>
        <taxon>Burkholderiales</taxon>
        <taxon>Burkholderiaceae</taxon>
        <taxon>Paucimonas</taxon>
    </lineage>
</organism>
<dbReference type="SUPFAM" id="SSF51395">
    <property type="entry name" value="FMN-linked oxidoreductases"/>
    <property type="match status" value="1"/>
</dbReference>
<name>A0A4R3HSE5_PAULE</name>
<dbReference type="EMBL" id="SLZQ01000008">
    <property type="protein sequence ID" value="TCS36076.1"/>
    <property type="molecule type" value="Genomic_DNA"/>
</dbReference>
<evidence type="ECO:0000256" key="3">
    <source>
        <dbReference type="ARBA" id="ARBA00022643"/>
    </source>
</evidence>
<feature type="binding site" evidence="7">
    <location>
        <position position="156"/>
    </location>
    <ligand>
        <name>glyoxylate</name>
        <dbReference type="ChEBI" id="CHEBI:36655"/>
    </ligand>
</feature>
<dbReference type="GO" id="GO:0010181">
    <property type="term" value="F:FMN binding"/>
    <property type="evidence" value="ECO:0007669"/>
    <property type="project" value="InterPro"/>
</dbReference>
<feature type="binding site" evidence="7">
    <location>
        <position position="154"/>
    </location>
    <ligand>
        <name>FMN</name>
        <dbReference type="ChEBI" id="CHEBI:58210"/>
    </ligand>
</feature>
<keyword evidence="9" id="KW-0413">Isomerase</keyword>
<dbReference type="GO" id="GO:0016614">
    <property type="term" value="F:oxidoreductase activity, acting on CH-OH group of donors"/>
    <property type="evidence" value="ECO:0007669"/>
    <property type="project" value="UniProtKB-ARBA"/>
</dbReference>
<comment type="cofactor">
    <cofactor evidence="1">
        <name>FMN</name>
        <dbReference type="ChEBI" id="CHEBI:58210"/>
    </cofactor>
</comment>
<dbReference type="FunFam" id="3.20.20.70:FF:000029">
    <property type="entry name" value="L-lactate dehydrogenase"/>
    <property type="match status" value="1"/>
</dbReference>
<dbReference type="InterPro" id="IPR037396">
    <property type="entry name" value="FMN_HAD"/>
</dbReference>
<evidence type="ECO:0000313" key="10">
    <source>
        <dbReference type="Proteomes" id="UP000295382"/>
    </source>
</evidence>
<dbReference type="PROSITE" id="PS51349">
    <property type="entry name" value="FMN_HYDROXY_ACID_DH_2"/>
    <property type="match status" value="1"/>
</dbReference>
<proteinExistence type="inferred from homology"/>
<dbReference type="PANTHER" id="PTHR10578:SF143">
    <property type="entry name" value="FMN-DEPENDENT ALPHA-HYDROXY ACID DEHYDROGENASE PB1A11.03"/>
    <property type="match status" value="1"/>
</dbReference>
<evidence type="ECO:0000256" key="5">
    <source>
        <dbReference type="ARBA" id="ARBA00024042"/>
    </source>
</evidence>
<protein>
    <submittedName>
        <fullName evidence="9">Isopentenyl diphosphate isomerase/L-lactate dehydrogenase-like FMN-dependent dehydrogenase</fullName>
    </submittedName>
</protein>
<feature type="binding site" evidence="7">
    <location>
        <begin position="311"/>
        <end position="315"/>
    </location>
    <ligand>
        <name>FMN</name>
        <dbReference type="ChEBI" id="CHEBI:58210"/>
    </ligand>
</feature>
<dbReference type="GO" id="GO:0016853">
    <property type="term" value="F:isomerase activity"/>
    <property type="evidence" value="ECO:0007669"/>
    <property type="project" value="UniProtKB-KW"/>
</dbReference>
<sequence length="397" mass="42213">MPGPCPALTFTMSESFLPLQQPMDSIPAEIRCAQDYELLAQRFMAPASYAYVAGGSGRDATVEANRAAFDSWAVYPRLLRDVSGAHARVTIGGQELSHPIMLAPVAFQKLAHPRGELETARAAAALQTCMVSSTLASYTLEEIAAAGAFPRWFQLYFQPTREGTLDLLRRAEGAGYGAIMVTLDASIQVASLRALRANFQMPPDCIAANLRDHAAPEVKETVAGDSRIFQGVMRTAPTWRDLEWLMTQTALPIWVKGVLHPQDACALQSRGVAGIVVSNHGGRSLDGAPASLQVLPAIRAAVGEDFPLLFDSGIRSGLDIFKALALGANAVMIGRLQMYALSVAGALGVAHMIRLLQEELEVCMAQAGCVTVTEIDRATVAATAAAKPGSAGNLELP</sequence>
<accession>A0A4R3HSE5</accession>
<reference evidence="9 10" key="1">
    <citation type="submission" date="2019-03" db="EMBL/GenBank/DDBJ databases">
        <title>Genomic Encyclopedia of Type Strains, Phase IV (KMG-IV): sequencing the most valuable type-strain genomes for metagenomic binning, comparative biology and taxonomic classification.</title>
        <authorList>
            <person name="Goeker M."/>
        </authorList>
    </citation>
    <scope>NUCLEOTIDE SEQUENCE [LARGE SCALE GENOMIC DNA]</scope>
    <source>
        <strain evidence="9 10">DSM 7445</strain>
    </source>
</reference>
<dbReference type="PIRSF" id="PIRSF000138">
    <property type="entry name" value="Al-hdrx_acd_dh"/>
    <property type="match status" value="1"/>
</dbReference>
<comment type="similarity">
    <text evidence="5">Belongs to the FMN-dependent alpha-hydroxy acid dehydrogenase family.</text>
</comment>
<feature type="binding site" evidence="7">
    <location>
        <position position="278"/>
    </location>
    <ligand>
        <name>FMN</name>
        <dbReference type="ChEBI" id="CHEBI:58210"/>
    </ligand>
</feature>
<feature type="binding site" evidence="7">
    <location>
        <position position="51"/>
    </location>
    <ligand>
        <name>glyoxylate</name>
        <dbReference type="ChEBI" id="CHEBI:36655"/>
    </ligand>
</feature>
<keyword evidence="3 7" id="KW-0288">FMN</keyword>
<dbReference type="Proteomes" id="UP000295382">
    <property type="component" value="Unassembled WGS sequence"/>
</dbReference>
<feature type="binding site" evidence="7">
    <location>
        <position position="182"/>
    </location>
    <ligand>
        <name>FMN</name>
        <dbReference type="ChEBI" id="CHEBI:58210"/>
    </ligand>
</feature>
<dbReference type="Gene3D" id="3.20.20.70">
    <property type="entry name" value="Aldolase class I"/>
    <property type="match status" value="1"/>
</dbReference>
<dbReference type="AlphaFoldDB" id="A0A4R3HSE5"/>
<evidence type="ECO:0000256" key="2">
    <source>
        <dbReference type="ARBA" id="ARBA00022630"/>
    </source>
</evidence>
<feature type="binding site" evidence="7">
    <location>
        <position position="283"/>
    </location>
    <ligand>
        <name>glyoxylate</name>
        <dbReference type="ChEBI" id="CHEBI:36655"/>
    </ligand>
</feature>
<feature type="binding site" evidence="7">
    <location>
        <begin position="104"/>
        <end position="106"/>
    </location>
    <ligand>
        <name>FMN</name>
        <dbReference type="ChEBI" id="CHEBI:58210"/>
    </ligand>
</feature>
<feature type="binding site" evidence="7">
    <location>
        <position position="256"/>
    </location>
    <ligand>
        <name>FMN</name>
        <dbReference type="ChEBI" id="CHEBI:58210"/>
    </ligand>
</feature>
<dbReference type="Pfam" id="PF01070">
    <property type="entry name" value="FMN_dh"/>
    <property type="match status" value="1"/>
</dbReference>
<comment type="caution">
    <text evidence="9">The sequence shown here is derived from an EMBL/GenBank/DDBJ whole genome shotgun (WGS) entry which is preliminary data.</text>
</comment>
<dbReference type="PANTHER" id="PTHR10578">
    <property type="entry name" value="S -2-HYDROXY-ACID OXIDASE-RELATED"/>
    <property type="match status" value="1"/>
</dbReference>
<feature type="binding site" evidence="7">
    <location>
        <begin position="334"/>
        <end position="335"/>
    </location>
    <ligand>
        <name>FMN</name>
        <dbReference type="ChEBI" id="CHEBI:58210"/>
    </ligand>
</feature>
<evidence type="ECO:0000256" key="6">
    <source>
        <dbReference type="PIRSR" id="PIRSR000138-1"/>
    </source>
</evidence>
<dbReference type="InterPro" id="IPR012133">
    <property type="entry name" value="Alpha-hydoxy_acid_DH_FMN"/>
</dbReference>
<evidence type="ECO:0000256" key="7">
    <source>
        <dbReference type="PIRSR" id="PIRSR000138-2"/>
    </source>
</evidence>
<feature type="active site" description="Proton acceptor" evidence="6">
    <location>
        <position position="280"/>
    </location>
</feature>
<feature type="binding site" evidence="7">
    <location>
        <position position="280"/>
    </location>
    <ligand>
        <name>glyoxylate</name>
        <dbReference type="ChEBI" id="CHEBI:36655"/>
    </ligand>
</feature>
<evidence type="ECO:0000313" key="9">
    <source>
        <dbReference type="EMBL" id="TCS36076.1"/>
    </source>
</evidence>
<feature type="binding site" evidence="7">
    <location>
        <position position="133"/>
    </location>
    <ligand>
        <name>FMN</name>
        <dbReference type="ChEBI" id="CHEBI:58210"/>
    </ligand>
</feature>
<dbReference type="InterPro" id="IPR013785">
    <property type="entry name" value="Aldolase_TIM"/>
</dbReference>
<gene>
    <name evidence="9" type="ORF">EDC30_108140</name>
</gene>
<keyword evidence="2 7" id="KW-0285">Flavoprotein</keyword>
<feature type="domain" description="FMN hydroxy acid dehydrogenase" evidence="8">
    <location>
        <begin position="25"/>
        <end position="385"/>
    </location>
</feature>
<dbReference type="CDD" id="cd02809">
    <property type="entry name" value="alpha_hydroxyacid_oxid_FMN"/>
    <property type="match status" value="1"/>
</dbReference>
<keyword evidence="4" id="KW-0560">Oxidoreductase</keyword>
<evidence type="ECO:0000256" key="1">
    <source>
        <dbReference type="ARBA" id="ARBA00001917"/>
    </source>
</evidence>
<keyword evidence="10" id="KW-1185">Reference proteome</keyword>
<dbReference type="InterPro" id="IPR000262">
    <property type="entry name" value="FMN-dep_DH"/>
</dbReference>
<evidence type="ECO:0000256" key="4">
    <source>
        <dbReference type="ARBA" id="ARBA00023002"/>
    </source>
</evidence>
<evidence type="ECO:0000259" key="8">
    <source>
        <dbReference type="PROSITE" id="PS51349"/>
    </source>
</evidence>